<evidence type="ECO:0000313" key="3">
    <source>
        <dbReference type="Proteomes" id="UP000663814"/>
    </source>
</evidence>
<accession>A0ABS7X6J5</accession>
<gene>
    <name evidence="2" type="ORF">I4W93_006125</name>
</gene>
<keyword evidence="1" id="KW-0732">Signal</keyword>
<reference evidence="2 3" key="1">
    <citation type="submission" date="2021-08" db="EMBL/GenBank/DDBJ databases">
        <title>Rheinheimera aquimaris sp. nov., isolated from seawater of the East Sea in Korea.</title>
        <authorList>
            <person name="Kim K.H."/>
            <person name="Wenting R."/>
            <person name="Kim K.R."/>
            <person name="Jeon C.O."/>
        </authorList>
    </citation>
    <scope>NUCLEOTIDE SEQUENCE [LARGE SCALE GENOMIC DNA]</scope>
    <source>
        <strain evidence="2 3">MA-13</strain>
    </source>
</reference>
<evidence type="ECO:0000256" key="1">
    <source>
        <dbReference type="SAM" id="SignalP"/>
    </source>
</evidence>
<organism evidence="2 3">
    <name type="scientific">Rheinheimera maricola</name>
    <dbReference type="NCBI Taxonomy" id="2793282"/>
    <lineage>
        <taxon>Bacteria</taxon>
        <taxon>Pseudomonadati</taxon>
        <taxon>Pseudomonadota</taxon>
        <taxon>Gammaproteobacteria</taxon>
        <taxon>Chromatiales</taxon>
        <taxon>Chromatiaceae</taxon>
        <taxon>Rheinheimera</taxon>
    </lineage>
</organism>
<sequence>MNTLTAIVLTTSFAANLFGATAIADDLATQLHTDAEQHIVELRHTNQQQAKLALSKAIFDLLAQQAAQQDAAVLLVRQDAAATDTAGE</sequence>
<feature type="signal peptide" evidence="1">
    <location>
        <begin position="1"/>
        <end position="24"/>
    </location>
</feature>
<keyword evidence="3" id="KW-1185">Reference proteome</keyword>
<dbReference type="EMBL" id="JAERPS020000002">
    <property type="protein sequence ID" value="MBZ9611168.1"/>
    <property type="molecule type" value="Genomic_DNA"/>
</dbReference>
<evidence type="ECO:0000313" key="2">
    <source>
        <dbReference type="EMBL" id="MBZ9611168.1"/>
    </source>
</evidence>
<feature type="chain" id="PRO_5046661478" evidence="1">
    <location>
        <begin position="25"/>
        <end position="88"/>
    </location>
</feature>
<name>A0ABS7X6J5_9GAMM</name>
<dbReference type="Proteomes" id="UP000663814">
    <property type="component" value="Unassembled WGS sequence"/>
</dbReference>
<protein>
    <submittedName>
        <fullName evidence="2">Uncharacterized protein</fullName>
    </submittedName>
</protein>
<proteinExistence type="predicted"/>
<dbReference type="RefSeq" id="WP_205309356.1">
    <property type="nucleotide sequence ID" value="NZ_JAERPS020000002.1"/>
</dbReference>
<comment type="caution">
    <text evidence="2">The sequence shown here is derived from an EMBL/GenBank/DDBJ whole genome shotgun (WGS) entry which is preliminary data.</text>
</comment>